<gene>
    <name evidence="4" type="primary">LOC111089348</name>
</gene>
<protein>
    <submittedName>
        <fullName evidence="4">Leucine-rich repeat and calponin homology domain-containing protein 1-like</fullName>
    </submittedName>
</protein>
<name>A0ABM1TNE2_LIMPO</name>
<accession>A0ABM1TNE2</accession>
<dbReference type="Proteomes" id="UP000694941">
    <property type="component" value="Unplaced"/>
</dbReference>
<sequence>MNQLMDLDVGCNKITFLPPQIGELEALRSLNLRRNFLTQLPPELCELQLVKLDISGNKISFLPIPLYYMTSLQHLVVDKNPLISPLSILCERGKAHIFKYLEVQANCKSKKQRISLELDYHQSSKKANLFSKLQTENGFEDGRSNQHMFDSHKKSCHWSQDKLYDPVLKLTNGHLVDSLKGKSKNNIIPLKEKNDCSETQQKRYVQFLRNIKV</sequence>
<dbReference type="RefSeq" id="XP_022257398.1">
    <property type="nucleotide sequence ID" value="XM_022401690.1"/>
</dbReference>
<dbReference type="InterPro" id="IPR032675">
    <property type="entry name" value="LRR_dom_sf"/>
</dbReference>
<keyword evidence="1" id="KW-0433">Leucine-rich repeat</keyword>
<dbReference type="InterPro" id="IPR050216">
    <property type="entry name" value="LRR_domain-containing"/>
</dbReference>
<keyword evidence="2" id="KW-0677">Repeat</keyword>
<dbReference type="GeneID" id="111089348"/>
<dbReference type="Gene3D" id="3.80.10.10">
    <property type="entry name" value="Ribonuclease Inhibitor"/>
    <property type="match status" value="1"/>
</dbReference>
<dbReference type="Pfam" id="PF13855">
    <property type="entry name" value="LRR_8"/>
    <property type="match status" value="1"/>
</dbReference>
<dbReference type="InterPro" id="IPR003591">
    <property type="entry name" value="Leu-rich_rpt_typical-subtyp"/>
</dbReference>
<evidence type="ECO:0000256" key="1">
    <source>
        <dbReference type="ARBA" id="ARBA00022614"/>
    </source>
</evidence>
<keyword evidence="3" id="KW-1185">Reference proteome</keyword>
<dbReference type="PANTHER" id="PTHR48051">
    <property type="match status" value="1"/>
</dbReference>
<evidence type="ECO:0000313" key="3">
    <source>
        <dbReference type="Proteomes" id="UP000694941"/>
    </source>
</evidence>
<dbReference type="SUPFAM" id="SSF52075">
    <property type="entry name" value="Outer arm dynein light chain 1"/>
    <property type="match status" value="1"/>
</dbReference>
<evidence type="ECO:0000256" key="2">
    <source>
        <dbReference type="ARBA" id="ARBA00022737"/>
    </source>
</evidence>
<proteinExistence type="predicted"/>
<reference evidence="4" key="1">
    <citation type="submission" date="2025-08" db="UniProtKB">
        <authorList>
            <consortium name="RefSeq"/>
        </authorList>
    </citation>
    <scope>IDENTIFICATION</scope>
    <source>
        <tissue evidence="4">Muscle</tissue>
    </source>
</reference>
<evidence type="ECO:0000313" key="4">
    <source>
        <dbReference type="RefSeq" id="XP_022257398.1"/>
    </source>
</evidence>
<dbReference type="InterPro" id="IPR001611">
    <property type="entry name" value="Leu-rich_rpt"/>
</dbReference>
<dbReference type="PANTHER" id="PTHR48051:SF21">
    <property type="entry name" value="CALPONIN-HOMOLOGY (CH) DOMAIN-CONTAINING PROTEIN"/>
    <property type="match status" value="1"/>
</dbReference>
<dbReference type="SMART" id="SM00369">
    <property type="entry name" value="LRR_TYP"/>
    <property type="match status" value="2"/>
</dbReference>
<organism evidence="3 4">
    <name type="scientific">Limulus polyphemus</name>
    <name type="common">Atlantic horseshoe crab</name>
    <dbReference type="NCBI Taxonomy" id="6850"/>
    <lineage>
        <taxon>Eukaryota</taxon>
        <taxon>Metazoa</taxon>
        <taxon>Ecdysozoa</taxon>
        <taxon>Arthropoda</taxon>
        <taxon>Chelicerata</taxon>
        <taxon>Merostomata</taxon>
        <taxon>Xiphosura</taxon>
        <taxon>Limulidae</taxon>
        <taxon>Limulus</taxon>
    </lineage>
</organism>